<proteinExistence type="predicted"/>
<dbReference type="Proteomes" id="UP000004810">
    <property type="component" value="Unassembled WGS sequence"/>
</dbReference>
<name>J9AEY4_WUCBA</name>
<comment type="caution">
    <text evidence="2">The sequence shown here is derived from an EMBL/GenBank/DDBJ whole genome shotgun (WGS) entry which is preliminary data.</text>
</comment>
<evidence type="ECO:0000256" key="1">
    <source>
        <dbReference type="SAM" id="Phobius"/>
    </source>
</evidence>
<gene>
    <name evidence="2" type="ORF">WUBG_16502</name>
</gene>
<keyword evidence="1" id="KW-0472">Membrane</keyword>
<keyword evidence="1" id="KW-1133">Transmembrane helix</keyword>
<feature type="transmembrane region" description="Helical" evidence="1">
    <location>
        <begin position="97"/>
        <end position="115"/>
    </location>
</feature>
<keyword evidence="1" id="KW-0812">Transmembrane</keyword>
<dbReference type="AlphaFoldDB" id="J9AEY4"/>
<accession>J9AEY4</accession>
<evidence type="ECO:0000313" key="2">
    <source>
        <dbReference type="EMBL" id="EJW72595.1"/>
    </source>
</evidence>
<reference evidence="3" key="1">
    <citation type="submission" date="2012-08" db="EMBL/GenBank/DDBJ databases">
        <title>The Genome Sequence of Wuchereria bancrofti.</title>
        <authorList>
            <person name="Nutman T.B."/>
            <person name="Fink D.L."/>
            <person name="Russ C."/>
            <person name="Young S."/>
            <person name="Zeng Q."/>
            <person name="Koehrsen M."/>
            <person name="Alvarado L."/>
            <person name="Berlin A."/>
            <person name="Chapman S.B."/>
            <person name="Chen Z."/>
            <person name="Freedman E."/>
            <person name="Gellesch M."/>
            <person name="Goldberg J."/>
            <person name="Griggs A."/>
            <person name="Gujja S."/>
            <person name="Heilman E.R."/>
            <person name="Heiman D."/>
            <person name="Hepburn T."/>
            <person name="Howarth C."/>
            <person name="Jen D."/>
            <person name="Larson L."/>
            <person name="Lewis B."/>
            <person name="Mehta T."/>
            <person name="Park D."/>
            <person name="Pearson M."/>
            <person name="Roberts A."/>
            <person name="Saif S."/>
            <person name="Shea T."/>
            <person name="Shenoy N."/>
            <person name="Sisk P."/>
            <person name="Stolte C."/>
            <person name="Sykes S."/>
            <person name="Walk T."/>
            <person name="White J."/>
            <person name="Yandava C."/>
            <person name="Haas B."/>
            <person name="Henn M.R."/>
            <person name="Nusbaum C."/>
            <person name="Birren B."/>
        </authorList>
    </citation>
    <scope>NUCLEOTIDE SEQUENCE [LARGE SCALE GENOMIC DNA]</scope>
    <source>
        <strain evidence="3">NA</strain>
    </source>
</reference>
<evidence type="ECO:0000313" key="3">
    <source>
        <dbReference type="Proteomes" id="UP000004810"/>
    </source>
</evidence>
<organism evidence="2 3">
    <name type="scientific">Wuchereria bancrofti</name>
    <dbReference type="NCBI Taxonomy" id="6293"/>
    <lineage>
        <taxon>Eukaryota</taxon>
        <taxon>Metazoa</taxon>
        <taxon>Ecdysozoa</taxon>
        <taxon>Nematoda</taxon>
        <taxon>Chromadorea</taxon>
        <taxon>Rhabditida</taxon>
        <taxon>Spirurina</taxon>
        <taxon>Spiruromorpha</taxon>
        <taxon>Filarioidea</taxon>
        <taxon>Onchocercidae</taxon>
        <taxon>Wuchereria</taxon>
    </lineage>
</organism>
<sequence length="118" mass="14183">MCKDEFERVMSSGHPEHFLRKPGEKYSRKELIHAWTVYLKKELKIKKAQEEELLLVKLRQKADLFNRLFSSDNDLTDKEIEKLLEEAREEDSADKRFLNFLLRILFVVTMARMFSNNF</sequence>
<protein>
    <submittedName>
        <fullName evidence="2">Uncharacterized protein</fullName>
    </submittedName>
</protein>
<dbReference type="EMBL" id="ADBV01015844">
    <property type="protein sequence ID" value="EJW72595.1"/>
    <property type="molecule type" value="Genomic_DNA"/>
</dbReference>